<feature type="transmembrane region" description="Helical" evidence="2">
    <location>
        <begin position="492"/>
        <end position="514"/>
    </location>
</feature>
<name>A0A8H6J874_9PEZI</name>
<feature type="transmembrane region" description="Helical" evidence="2">
    <location>
        <begin position="190"/>
        <end position="211"/>
    </location>
</feature>
<evidence type="ECO:0000256" key="2">
    <source>
        <dbReference type="SAM" id="Phobius"/>
    </source>
</evidence>
<feature type="region of interest" description="Disordered" evidence="1">
    <location>
        <begin position="35"/>
        <end position="61"/>
    </location>
</feature>
<proteinExistence type="predicted"/>
<evidence type="ECO:0000313" key="3">
    <source>
        <dbReference type="EMBL" id="KAF6807911.1"/>
    </source>
</evidence>
<evidence type="ECO:0000313" key="4">
    <source>
        <dbReference type="Proteomes" id="UP000652219"/>
    </source>
</evidence>
<dbReference type="Proteomes" id="UP000652219">
    <property type="component" value="Unassembled WGS sequence"/>
</dbReference>
<keyword evidence="2" id="KW-0472">Membrane</keyword>
<gene>
    <name evidence="3" type="ORF">CSOJ01_07856</name>
</gene>
<keyword evidence="2" id="KW-1133">Transmembrane helix</keyword>
<feature type="compositionally biased region" description="Basic and acidic residues" evidence="1">
    <location>
        <begin position="614"/>
        <end position="637"/>
    </location>
</feature>
<keyword evidence="2" id="KW-0812">Transmembrane</keyword>
<dbReference type="EMBL" id="WIGN01000127">
    <property type="protein sequence ID" value="KAF6807911.1"/>
    <property type="molecule type" value="Genomic_DNA"/>
</dbReference>
<comment type="caution">
    <text evidence="3">The sequence shown here is derived from an EMBL/GenBank/DDBJ whole genome shotgun (WGS) entry which is preliminary data.</text>
</comment>
<feature type="region of interest" description="Disordered" evidence="1">
    <location>
        <begin position="610"/>
        <end position="637"/>
    </location>
</feature>
<dbReference type="AlphaFoldDB" id="A0A8H6J874"/>
<feature type="transmembrane region" description="Helical" evidence="2">
    <location>
        <begin position="121"/>
        <end position="148"/>
    </location>
</feature>
<accession>A0A8H6J874</accession>
<sequence>MTRDPYQIWTRTSSTVHNLSPAMYQPVAIEMTDREQRNCDGDEQDPVQGQHPDDSNCGSILKDATNSTARRESQLSFSLKLIMAVSLPALASAVSFMWWASRDSLLWRSWVLTENRTQLSITIAALVIRAAVGLLASIATPMIASVAVERHGVSLQSVAQLSITRYASSSPLALGPVVLKDPILDIRMRIIIVLLVLTTLPVQFASSLLMLDLEGRPNIMSLPKIIPTFWAPGFNIEFPDWQRSPVLAHTFAEYSEPAKPVDGVDDTGITIRALLPIPQQKTREKLRDFQGMTRVVDSRVLYMRPDIQGVQHCEAPRIEALSICIKARLNEDILRSIGFELERQDDNDGTLNIICPFGISNVSSTQSEDFHGLRISPESLEKSLSEGPYQFQLKDFLDVSFLGEDKLLLGDVAFCDECYPPSNYVVANAVFGQVMDQARRQGFSPARILQALYFTLSGLRYYESINTNTYNSGTARITTFEAAIVPSHFRGYWTLMAILFAFLVTFTLTVALFLETRYSLPENAWHTVAQISENPELRVVLHEAKFASDEDVKHFIKETKPPVGFLNKADHMYDTFEKYWDMVLSMFKSRTERSRTPRFIVHEGAFVRAPGAETDAKSESGDLRRRPGERDHSPETL</sequence>
<organism evidence="3 4">
    <name type="scientific">Colletotrichum sojae</name>
    <dbReference type="NCBI Taxonomy" id="2175907"/>
    <lineage>
        <taxon>Eukaryota</taxon>
        <taxon>Fungi</taxon>
        <taxon>Dikarya</taxon>
        <taxon>Ascomycota</taxon>
        <taxon>Pezizomycotina</taxon>
        <taxon>Sordariomycetes</taxon>
        <taxon>Hypocreomycetidae</taxon>
        <taxon>Glomerellales</taxon>
        <taxon>Glomerellaceae</taxon>
        <taxon>Colletotrichum</taxon>
        <taxon>Colletotrichum orchidearum species complex</taxon>
    </lineage>
</organism>
<keyword evidence="4" id="KW-1185">Reference proteome</keyword>
<reference evidence="3 4" key="1">
    <citation type="journal article" date="2020" name="Phytopathology">
        <title>Genome Sequence Resources of Colletotrichum truncatum, C. plurivorum, C. musicola, and C. sojae: Four Species Pathogenic to Soybean (Glycine max).</title>
        <authorList>
            <person name="Rogerio F."/>
            <person name="Boufleur T.R."/>
            <person name="Ciampi-Guillardi M."/>
            <person name="Sukno S.A."/>
            <person name="Thon M.R."/>
            <person name="Massola Junior N.S."/>
            <person name="Baroncelli R."/>
        </authorList>
    </citation>
    <scope>NUCLEOTIDE SEQUENCE [LARGE SCALE GENOMIC DNA]</scope>
    <source>
        <strain evidence="3 4">LFN0009</strain>
    </source>
</reference>
<feature type="transmembrane region" description="Helical" evidence="2">
    <location>
        <begin position="81"/>
        <end position="101"/>
    </location>
</feature>
<evidence type="ECO:0000256" key="1">
    <source>
        <dbReference type="SAM" id="MobiDB-lite"/>
    </source>
</evidence>
<protein>
    <submittedName>
        <fullName evidence="3">Uncharacterized protein</fullName>
    </submittedName>
</protein>